<feature type="domain" description="HTH cro/C1-type" evidence="1">
    <location>
        <begin position="21"/>
        <end position="74"/>
    </location>
</feature>
<proteinExistence type="predicted"/>
<dbReference type="Pfam" id="PF13560">
    <property type="entry name" value="HTH_31"/>
    <property type="match status" value="1"/>
</dbReference>
<dbReference type="GO" id="GO:0003677">
    <property type="term" value="F:DNA binding"/>
    <property type="evidence" value="ECO:0007669"/>
    <property type="project" value="InterPro"/>
</dbReference>
<dbReference type="OrthoDB" id="6637137at2"/>
<dbReference type="AlphaFoldDB" id="A0A1H2M022"/>
<dbReference type="PROSITE" id="PS50943">
    <property type="entry name" value="HTH_CROC1"/>
    <property type="match status" value="1"/>
</dbReference>
<protein>
    <submittedName>
        <fullName evidence="2">Helix-turn-helix domain-containing protein</fullName>
    </submittedName>
</protein>
<dbReference type="Proteomes" id="UP000198825">
    <property type="component" value="Chromosome I"/>
</dbReference>
<evidence type="ECO:0000313" key="3">
    <source>
        <dbReference type="Proteomes" id="UP000198825"/>
    </source>
</evidence>
<sequence>MARPARPVRLDRSAVEIGHHLLTWRKLQNLTAEQVADRANTTRTTLRRLEQGRPGVGLDVFLAVARALGQLDRVVAVLDPYDTDLGRARAEETLPERVRR</sequence>
<gene>
    <name evidence="2" type="ORF">SAMN04488544_1171</name>
</gene>
<name>A0A1H2M022_9ACTN</name>
<dbReference type="RefSeq" id="WP_091073633.1">
    <property type="nucleotide sequence ID" value="NZ_LT629799.1"/>
</dbReference>
<reference evidence="3" key="1">
    <citation type="submission" date="2016-10" db="EMBL/GenBank/DDBJ databases">
        <authorList>
            <person name="Varghese N."/>
            <person name="Submissions S."/>
        </authorList>
    </citation>
    <scope>NUCLEOTIDE SEQUENCE [LARGE SCALE GENOMIC DNA]</scope>
    <source>
        <strain evidence="3">DSM 21743</strain>
    </source>
</reference>
<organism evidence="2 3">
    <name type="scientific">Microlunatus sagamiharensis</name>
    <dbReference type="NCBI Taxonomy" id="546874"/>
    <lineage>
        <taxon>Bacteria</taxon>
        <taxon>Bacillati</taxon>
        <taxon>Actinomycetota</taxon>
        <taxon>Actinomycetes</taxon>
        <taxon>Propionibacteriales</taxon>
        <taxon>Propionibacteriaceae</taxon>
        <taxon>Microlunatus</taxon>
    </lineage>
</organism>
<keyword evidence="3" id="KW-1185">Reference proteome</keyword>
<dbReference type="SUPFAM" id="SSF47413">
    <property type="entry name" value="lambda repressor-like DNA-binding domains"/>
    <property type="match status" value="1"/>
</dbReference>
<dbReference type="CDD" id="cd00093">
    <property type="entry name" value="HTH_XRE"/>
    <property type="match status" value="1"/>
</dbReference>
<dbReference type="Gene3D" id="1.10.260.40">
    <property type="entry name" value="lambda repressor-like DNA-binding domains"/>
    <property type="match status" value="1"/>
</dbReference>
<dbReference type="EMBL" id="LT629799">
    <property type="protein sequence ID" value="SDU86580.1"/>
    <property type="molecule type" value="Genomic_DNA"/>
</dbReference>
<dbReference type="InterPro" id="IPR001387">
    <property type="entry name" value="Cro/C1-type_HTH"/>
</dbReference>
<evidence type="ECO:0000313" key="2">
    <source>
        <dbReference type="EMBL" id="SDU86580.1"/>
    </source>
</evidence>
<dbReference type="InterPro" id="IPR010982">
    <property type="entry name" value="Lambda_DNA-bd_dom_sf"/>
</dbReference>
<dbReference type="STRING" id="546874.SAMN04488544_1171"/>
<dbReference type="SMART" id="SM00530">
    <property type="entry name" value="HTH_XRE"/>
    <property type="match status" value="1"/>
</dbReference>
<accession>A0A1H2M022</accession>
<evidence type="ECO:0000259" key="1">
    <source>
        <dbReference type="PROSITE" id="PS50943"/>
    </source>
</evidence>